<protein>
    <recommendedName>
        <fullName evidence="3">Peptidase family M41</fullName>
    </recommendedName>
</protein>
<organism evidence="1 2">
    <name type="scientific">Parafrankia irregularis</name>
    <dbReference type="NCBI Taxonomy" id="795642"/>
    <lineage>
        <taxon>Bacteria</taxon>
        <taxon>Bacillati</taxon>
        <taxon>Actinomycetota</taxon>
        <taxon>Actinomycetes</taxon>
        <taxon>Frankiales</taxon>
        <taxon>Frankiaceae</taxon>
        <taxon>Parafrankia</taxon>
    </lineage>
</organism>
<name>A0A0S4QZR7_9ACTN</name>
<dbReference type="GO" id="GO:0006508">
    <property type="term" value="P:proteolysis"/>
    <property type="evidence" value="ECO:0007669"/>
    <property type="project" value="InterPro"/>
</dbReference>
<dbReference type="Proteomes" id="UP000198802">
    <property type="component" value="Unassembled WGS sequence"/>
</dbReference>
<reference evidence="2" key="1">
    <citation type="submission" date="2015-11" db="EMBL/GenBank/DDBJ databases">
        <authorList>
            <person name="Varghese N."/>
        </authorList>
    </citation>
    <scope>NUCLEOTIDE SEQUENCE [LARGE SCALE GENOMIC DNA]</scope>
    <source>
        <strain evidence="2">DSM 45899</strain>
    </source>
</reference>
<proteinExistence type="predicted"/>
<dbReference type="SUPFAM" id="SSF140990">
    <property type="entry name" value="FtsH protease domain-like"/>
    <property type="match status" value="1"/>
</dbReference>
<sequence length="211" mass="22987">MTTTDAGATWHRLDTDDGLYRTAHRPPVHLLAPAGISTRDVAALTETQWRDLVCMHEAGHFVIGQRLGLPAICAEVAISADEDRGQVRFGPWEDGTNWVDVAVMNAAGQQAAMMWLHQSGLYTPARGWVAEMAGMRDRTGTVAASALPLSVHTNDPTAWHDWRQLCATARRLLDECWPTVTAVAAALADRGHLTADDLHTIARHAPLGVWS</sequence>
<evidence type="ECO:0008006" key="3">
    <source>
        <dbReference type="Google" id="ProtNLM"/>
    </source>
</evidence>
<dbReference type="RefSeq" id="WP_091287098.1">
    <property type="nucleotide sequence ID" value="NZ_FAOZ01000057.1"/>
</dbReference>
<keyword evidence="2" id="KW-1185">Reference proteome</keyword>
<evidence type="ECO:0000313" key="1">
    <source>
        <dbReference type="EMBL" id="CUU61131.1"/>
    </source>
</evidence>
<dbReference type="GO" id="GO:0005524">
    <property type="term" value="F:ATP binding"/>
    <property type="evidence" value="ECO:0007669"/>
    <property type="project" value="InterPro"/>
</dbReference>
<dbReference type="GO" id="GO:0004176">
    <property type="term" value="F:ATP-dependent peptidase activity"/>
    <property type="evidence" value="ECO:0007669"/>
    <property type="project" value="InterPro"/>
</dbReference>
<accession>A0A0S4QZR7</accession>
<dbReference type="InterPro" id="IPR037219">
    <property type="entry name" value="Peptidase_M41-like"/>
</dbReference>
<gene>
    <name evidence="1" type="ORF">Ga0074812_15721</name>
</gene>
<dbReference type="GO" id="GO:0004222">
    <property type="term" value="F:metalloendopeptidase activity"/>
    <property type="evidence" value="ECO:0007669"/>
    <property type="project" value="InterPro"/>
</dbReference>
<dbReference type="AlphaFoldDB" id="A0A0S4QZR7"/>
<dbReference type="EMBL" id="FAOZ01000057">
    <property type="protein sequence ID" value="CUU61131.1"/>
    <property type="molecule type" value="Genomic_DNA"/>
</dbReference>
<dbReference type="Gene3D" id="1.20.58.760">
    <property type="entry name" value="Peptidase M41"/>
    <property type="match status" value="1"/>
</dbReference>
<evidence type="ECO:0000313" key="2">
    <source>
        <dbReference type="Proteomes" id="UP000198802"/>
    </source>
</evidence>